<organism evidence="1">
    <name type="scientific">Rhizophora mucronata</name>
    <name type="common">Asiatic mangrove</name>
    <dbReference type="NCBI Taxonomy" id="61149"/>
    <lineage>
        <taxon>Eukaryota</taxon>
        <taxon>Viridiplantae</taxon>
        <taxon>Streptophyta</taxon>
        <taxon>Embryophyta</taxon>
        <taxon>Tracheophyta</taxon>
        <taxon>Spermatophyta</taxon>
        <taxon>Magnoliopsida</taxon>
        <taxon>eudicotyledons</taxon>
        <taxon>Gunneridae</taxon>
        <taxon>Pentapetalae</taxon>
        <taxon>rosids</taxon>
        <taxon>fabids</taxon>
        <taxon>Malpighiales</taxon>
        <taxon>Rhizophoraceae</taxon>
        <taxon>Rhizophora</taxon>
    </lineage>
</organism>
<protein>
    <recommendedName>
        <fullName evidence="2">Reverse transcriptase/retrotransposon-derived protein RNase H-like domain-containing protein</fullName>
    </recommendedName>
</protein>
<accession>A0A2P2PC57</accession>
<dbReference type="InterPro" id="IPR043502">
    <property type="entry name" value="DNA/RNA_pol_sf"/>
</dbReference>
<name>A0A2P2PC57_RHIMU</name>
<dbReference type="Gene3D" id="3.30.70.270">
    <property type="match status" value="1"/>
</dbReference>
<sequence>MKKRVFEWTCTAQKSFERLKEKLSTAPVLTLPNFDIVF</sequence>
<dbReference type="InterPro" id="IPR043128">
    <property type="entry name" value="Rev_trsase/Diguanyl_cyclase"/>
</dbReference>
<dbReference type="EMBL" id="GGEC01071844">
    <property type="protein sequence ID" value="MBX52328.1"/>
    <property type="molecule type" value="Transcribed_RNA"/>
</dbReference>
<proteinExistence type="predicted"/>
<dbReference type="AlphaFoldDB" id="A0A2P2PC57"/>
<evidence type="ECO:0000313" key="1">
    <source>
        <dbReference type="EMBL" id="MBX52328.1"/>
    </source>
</evidence>
<dbReference type="SUPFAM" id="SSF56672">
    <property type="entry name" value="DNA/RNA polymerases"/>
    <property type="match status" value="1"/>
</dbReference>
<reference evidence="1" key="1">
    <citation type="submission" date="2018-02" db="EMBL/GenBank/DDBJ databases">
        <title>Rhizophora mucronata_Transcriptome.</title>
        <authorList>
            <person name="Meera S.P."/>
            <person name="Sreeshan A."/>
            <person name="Augustine A."/>
        </authorList>
    </citation>
    <scope>NUCLEOTIDE SEQUENCE</scope>
    <source>
        <tissue evidence="1">Leaf</tissue>
    </source>
</reference>
<evidence type="ECO:0008006" key="2">
    <source>
        <dbReference type="Google" id="ProtNLM"/>
    </source>
</evidence>